<feature type="domain" description="Glycosyl transferase family 1" evidence="1">
    <location>
        <begin position="213"/>
        <end position="359"/>
    </location>
</feature>
<comment type="caution">
    <text evidence="2">The sequence shown here is derived from an EMBL/GenBank/DDBJ whole genome shotgun (WGS) entry which is preliminary data.</text>
</comment>
<dbReference type="EMBL" id="NOXU01000032">
    <property type="protein sequence ID" value="OYQ31766.1"/>
    <property type="molecule type" value="Genomic_DNA"/>
</dbReference>
<gene>
    <name evidence="2" type="ORF">CHU95_21810</name>
</gene>
<accession>A0A255YRB3</accession>
<organism evidence="2 3">
    <name type="scientific">Niveispirillum lacus</name>
    <dbReference type="NCBI Taxonomy" id="1981099"/>
    <lineage>
        <taxon>Bacteria</taxon>
        <taxon>Pseudomonadati</taxon>
        <taxon>Pseudomonadota</taxon>
        <taxon>Alphaproteobacteria</taxon>
        <taxon>Rhodospirillales</taxon>
        <taxon>Azospirillaceae</taxon>
        <taxon>Niveispirillum</taxon>
    </lineage>
</organism>
<reference evidence="2 3" key="1">
    <citation type="submission" date="2017-07" db="EMBL/GenBank/DDBJ databases">
        <title>Niveispirillum cyanobacteriorum sp. nov., isolated from cyanobacterial aggregates in a eutrophic lake.</title>
        <authorList>
            <person name="Cai H."/>
        </authorList>
    </citation>
    <scope>NUCLEOTIDE SEQUENCE [LARGE SCALE GENOMIC DNA]</scope>
    <source>
        <strain evidence="3">TH1-14</strain>
    </source>
</reference>
<dbReference type="Pfam" id="PF00534">
    <property type="entry name" value="Glycos_transf_1"/>
    <property type="match status" value="1"/>
</dbReference>
<dbReference type="OrthoDB" id="5490290at2"/>
<keyword evidence="3" id="KW-1185">Reference proteome</keyword>
<evidence type="ECO:0000259" key="1">
    <source>
        <dbReference type="Pfam" id="PF00534"/>
    </source>
</evidence>
<dbReference type="Proteomes" id="UP000216998">
    <property type="component" value="Unassembled WGS sequence"/>
</dbReference>
<dbReference type="CDD" id="cd03801">
    <property type="entry name" value="GT4_PimA-like"/>
    <property type="match status" value="1"/>
</dbReference>
<dbReference type="PANTHER" id="PTHR12526">
    <property type="entry name" value="GLYCOSYLTRANSFERASE"/>
    <property type="match status" value="1"/>
</dbReference>
<evidence type="ECO:0000313" key="2">
    <source>
        <dbReference type="EMBL" id="OYQ31766.1"/>
    </source>
</evidence>
<dbReference type="RefSeq" id="WP_094458510.1">
    <property type="nucleotide sequence ID" value="NZ_NOXU01000032.1"/>
</dbReference>
<sequence>MSTPDPRVEVDLPGNAAIFFHPEGFDTTSPKLMGRHAAGEGFLRGWFRHGGFEDLHCQVGDLRHAQAFGEAAQAQSWRGKIHVHQTDRPETLAGVGAVLMPGPNLGQQTWHRRCRVRPNAYSVVGLTHTTASANALDNIGDLLISPLESWDALICTTEAVKTMVVRTLTDQAAYLAQRFSLPPSATVTLPQLPVIPLGVDCERFAPRPDLRQSWRERLSIGESDVVVLFMGRLSFHAKAHPMAMYQALQDAVPSLPAGARLHLIEAGWFGGPHIQEAFARTVPQICPDVVHHLLDGREPAVRTGIWHAADIFCSLSDNIQETFGLTPVEAMATGLPCVVSDWNGYKETVRDGVDGFRVPTWMLPPPFGADIAVRHAFGTDSYDLYCGKSCQFVSVDVAATTQAFRSLIADPDLRRRMGAAGRQRSQQVFDWKVVIASYKELMTDLSARRAAAGMAGWTPPPAGRQWPLRPDPFWSFAHYPTHLLGGATRVTATGLSPERLELIYTNGMVTYAHAALPTLPALKQVLALVSEQPGADVTTLAATADLATGPILPQALLFLAKYDFVRLSP</sequence>
<name>A0A255YRB3_9PROT</name>
<dbReference type="SUPFAM" id="SSF53756">
    <property type="entry name" value="UDP-Glycosyltransferase/glycogen phosphorylase"/>
    <property type="match status" value="1"/>
</dbReference>
<dbReference type="InterPro" id="IPR001296">
    <property type="entry name" value="Glyco_trans_1"/>
</dbReference>
<dbReference type="AlphaFoldDB" id="A0A255YRB3"/>
<dbReference type="GO" id="GO:0016757">
    <property type="term" value="F:glycosyltransferase activity"/>
    <property type="evidence" value="ECO:0007669"/>
    <property type="project" value="InterPro"/>
</dbReference>
<dbReference type="Gene3D" id="3.40.50.2000">
    <property type="entry name" value="Glycogen Phosphorylase B"/>
    <property type="match status" value="1"/>
</dbReference>
<proteinExistence type="predicted"/>
<evidence type="ECO:0000313" key="3">
    <source>
        <dbReference type="Proteomes" id="UP000216998"/>
    </source>
</evidence>
<protein>
    <recommendedName>
        <fullName evidence="1">Glycosyl transferase family 1 domain-containing protein</fullName>
    </recommendedName>
</protein>